<evidence type="ECO:0000313" key="1">
    <source>
        <dbReference type="EMBL" id="WVN91205.1"/>
    </source>
</evidence>
<name>A0AAJ8JZE3_9TREE</name>
<reference evidence="1" key="1">
    <citation type="submission" date="2016-06" db="EMBL/GenBank/DDBJ databases">
        <authorList>
            <person name="Cuomo C."/>
            <person name="Litvintseva A."/>
            <person name="Heitman J."/>
            <person name="Chen Y."/>
            <person name="Sun S."/>
            <person name="Springer D."/>
            <person name="Dromer F."/>
            <person name="Young S."/>
            <person name="Zeng Q."/>
            <person name="Chapman S."/>
            <person name="Gujja S."/>
            <person name="Saif S."/>
            <person name="Birren B."/>
        </authorList>
    </citation>
    <scope>NUCLEOTIDE SEQUENCE</scope>
    <source>
        <strain evidence="1">CBS 7841</strain>
    </source>
</reference>
<organism evidence="1 2">
    <name type="scientific">Cryptococcus depauperatus CBS 7841</name>
    <dbReference type="NCBI Taxonomy" id="1295531"/>
    <lineage>
        <taxon>Eukaryota</taxon>
        <taxon>Fungi</taxon>
        <taxon>Dikarya</taxon>
        <taxon>Basidiomycota</taxon>
        <taxon>Agaricomycotina</taxon>
        <taxon>Tremellomycetes</taxon>
        <taxon>Tremellales</taxon>
        <taxon>Cryptococcaceae</taxon>
        <taxon>Cryptococcus</taxon>
    </lineage>
</organism>
<dbReference type="AlphaFoldDB" id="A0AAJ8JZE3"/>
<reference evidence="1" key="3">
    <citation type="submission" date="2024-01" db="EMBL/GenBank/DDBJ databases">
        <authorList>
            <person name="Coelho M.A."/>
            <person name="David-Palma M."/>
            <person name="Shea T."/>
            <person name="Sun S."/>
            <person name="Cuomo C.A."/>
            <person name="Heitman J."/>
        </authorList>
    </citation>
    <scope>NUCLEOTIDE SEQUENCE</scope>
    <source>
        <strain evidence="1">CBS 7841</strain>
    </source>
</reference>
<keyword evidence="2" id="KW-1185">Reference proteome</keyword>
<protein>
    <submittedName>
        <fullName evidence="1">Uncharacterized protein</fullName>
    </submittedName>
</protein>
<dbReference type="KEGG" id="cdep:91090670"/>
<dbReference type="GeneID" id="91090670"/>
<reference evidence="1" key="2">
    <citation type="journal article" date="2022" name="Elife">
        <title>Obligate sexual reproduction of a homothallic fungus closely related to the Cryptococcus pathogenic species complex.</title>
        <authorList>
            <person name="Passer A.R."/>
            <person name="Clancey S.A."/>
            <person name="Shea T."/>
            <person name="David-Palma M."/>
            <person name="Averette A.F."/>
            <person name="Boekhout T."/>
            <person name="Porcel B.M."/>
            <person name="Nowrousian M."/>
            <person name="Cuomo C.A."/>
            <person name="Sun S."/>
            <person name="Heitman J."/>
            <person name="Coelho M.A."/>
        </authorList>
    </citation>
    <scope>NUCLEOTIDE SEQUENCE</scope>
    <source>
        <strain evidence="1">CBS 7841</strain>
    </source>
</reference>
<sequence>MAYISRKPPSRLAQSTFLASEHQTLSVAYTPDQTLGDPASIKRESSNFMMVTNGMLVGSPLMKTLSFAHLHT</sequence>
<gene>
    <name evidence="1" type="ORF">L203_106462</name>
</gene>
<accession>A0AAJ8JZE3</accession>
<proteinExistence type="predicted"/>
<dbReference type="EMBL" id="CP143791">
    <property type="protein sequence ID" value="WVN91205.1"/>
    <property type="molecule type" value="Genomic_DNA"/>
</dbReference>
<dbReference type="RefSeq" id="XP_066071905.1">
    <property type="nucleotide sequence ID" value="XM_066215808.1"/>
</dbReference>
<dbReference type="Proteomes" id="UP000094043">
    <property type="component" value="Chromosome 8"/>
</dbReference>
<evidence type="ECO:0000313" key="2">
    <source>
        <dbReference type="Proteomes" id="UP000094043"/>
    </source>
</evidence>